<reference evidence="6 7" key="1">
    <citation type="submission" date="2023-09" db="EMBL/GenBank/DDBJ databases">
        <title>Complete-Gapless Cercospora beticola genome.</title>
        <authorList>
            <person name="Wyatt N.A."/>
            <person name="Spanner R.E."/>
            <person name="Bolton M.D."/>
        </authorList>
    </citation>
    <scope>NUCLEOTIDE SEQUENCE [LARGE SCALE GENOMIC DNA]</scope>
    <source>
        <strain evidence="6">Cb09-40</strain>
    </source>
</reference>
<dbReference type="InterPro" id="IPR036259">
    <property type="entry name" value="MFS_trans_sf"/>
</dbReference>
<evidence type="ECO:0008006" key="8">
    <source>
        <dbReference type="Google" id="ProtNLM"/>
    </source>
</evidence>
<protein>
    <recommendedName>
        <fullName evidence="8">Major facilitator superfamily (MFS) profile domain-containing protein</fullName>
    </recommendedName>
</protein>
<keyword evidence="7" id="KW-1185">Reference proteome</keyword>
<feature type="transmembrane region" description="Helical" evidence="5">
    <location>
        <begin position="394"/>
        <end position="417"/>
    </location>
</feature>
<dbReference type="Proteomes" id="UP001302367">
    <property type="component" value="Chromosome 5"/>
</dbReference>
<feature type="transmembrane region" description="Helical" evidence="5">
    <location>
        <begin position="42"/>
        <end position="65"/>
    </location>
</feature>
<feature type="transmembrane region" description="Helical" evidence="5">
    <location>
        <begin position="346"/>
        <end position="373"/>
    </location>
</feature>
<dbReference type="RefSeq" id="XP_023460549.2">
    <property type="nucleotide sequence ID" value="XM_023604803.2"/>
</dbReference>
<gene>
    <name evidence="6" type="ORF">RHO25_009020</name>
</gene>
<evidence type="ECO:0000256" key="2">
    <source>
        <dbReference type="ARBA" id="ARBA00022692"/>
    </source>
</evidence>
<name>A0ABZ0NXQ7_CERBT</name>
<feature type="transmembrane region" description="Helical" evidence="5">
    <location>
        <begin position="211"/>
        <end position="231"/>
    </location>
</feature>
<dbReference type="SUPFAM" id="SSF103473">
    <property type="entry name" value="MFS general substrate transporter"/>
    <property type="match status" value="1"/>
</dbReference>
<dbReference type="Pfam" id="PF07690">
    <property type="entry name" value="MFS_1"/>
    <property type="match status" value="1"/>
</dbReference>
<keyword evidence="4 5" id="KW-0472">Membrane</keyword>
<keyword evidence="2 5" id="KW-0812">Transmembrane</keyword>
<dbReference type="InterPro" id="IPR011701">
    <property type="entry name" value="MFS"/>
</dbReference>
<dbReference type="Gene3D" id="1.20.1250.20">
    <property type="entry name" value="MFS general substrate transporter like domains"/>
    <property type="match status" value="1"/>
</dbReference>
<evidence type="ECO:0000256" key="3">
    <source>
        <dbReference type="ARBA" id="ARBA00022989"/>
    </source>
</evidence>
<dbReference type="PANTHER" id="PTHR23507:SF1">
    <property type="entry name" value="FI18259P1-RELATED"/>
    <property type="match status" value="1"/>
</dbReference>
<keyword evidence="3 5" id="KW-1133">Transmembrane helix</keyword>
<proteinExistence type="predicted"/>
<accession>A0ABZ0NXQ7</accession>
<evidence type="ECO:0000256" key="4">
    <source>
        <dbReference type="ARBA" id="ARBA00023136"/>
    </source>
</evidence>
<evidence type="ECO:0000256" key="1">
    <source>
        <dbReference type="ARBA" id="ARBA00004141"/>
    </source>
</evidence>
<sequence>MADVAARSDGHREELTPFLDGTSLYRRAQEAPRFPVRRAQDWPWLVVVLLVIAVAVVSDVGEALFSVPKVRLFESALCARYYADVDPHGLRTGKLDIPEHMCKLDPIQDSLAELLGMQLFFEGIPAILLPVPFGYLADQLGRRWVLASALTGSALSYLWILFVVGATNWPTQWVWLSPAFYLCGGGPIVVSNLLTTIVADVVPAESRSTVFFYRFCTYFAANLAIPPVASFLMSRNIWIPLLGGPLFQVVSVIMVLAIPESAPASVTKEHEMDDQDISNDLVAHGDGLGSFARRRYKIWLREAKSSIGFVLHDKAVAAFIWTFLLFEVGLQSKQVLFQYASKRYGWTLAQAALLPSLRSAITLVLFTVILPGITKLVSPYISRPAMKDLLLSKGSIILLMLGTMVFSISSTSALMILGNDIHVLSKIPSTLYAYNRRSYHLLTGKRI</sequence>
<organism evidence="6 7">
    <name type="scientific">Cercospora beticola</name>
    <name type="common">Sugarbeet leaf spot fungus</name>
    <dbReference type="NCBI Taxonomy" id="122368"/>
    <lineage>
        <taxon>Eukaryota</taxon>
        <taxon>Fungi</taxon>
        <taxon>Dikarya</taxon>
        <taxon>Ascomycota</taxon>
        <taxon>Pezizomycotina</taxon>
        <taxon>Dothideomycetes</taxon>
        <taxon>Dothideomycetidae</taxon>
        <taxon>Mycosphaerellales</taxon>
        <taxon>Mycosphaerellaceae</taxon>
        <taxon>Cercospora</taxon>
    </lineage>
</organism>
<feature type="transmembrane region" description="Helical" evidence="5">
    <location>
        <begin position="179"/>
        <end position="199"/>
    </location>
</feature>
<feature type="transmembrane region" description="Helical" evidence="5">
    <location>
        <begin position="119"/>
        <end position="137"/>
    </location>
</feature>
<feature type="transmembrane region" description="Helical" evidence="5">
    <location>
        <begin position="144"/>
        <end position="167"/>
    </location>
</feature>
<evidence type="ECO:0000256" key="5">
    <source>
        <dbReference type="SAM" id="Phobius"/>
    </source>
</evidence>
<dbReference type="EMBL" id="CP134188">
    <property type="protein sequence ID" value="WPB04374.1"/>
    <property type="molecule type" value="Genomic_DNA"/>
</dbReference>
<dbReference type="PANTHER" id="PTHR23507">
    <property type="entry name" value="ZGC:174356"/>
    <property type="match status" value="1"/>
</dbReference>
<comment type="subcellular location">
    <subcellularLocation>
        <location evidence="1">Membrane</location>
        <topology evidence="1">Multi-pass membrane protein</topology>
    </subcellularLocation>
</comment>
<dbReference type="GeneID" id="35435797"/>
<evidence type="ECO:0000313" key="7">
    <source>
        <dbReference type="Proteomes" id="UP001302367"/>
    </source>
</evidence>
<feature type="transmembrane region" description="Helical" evidence="5">
    <location>
        <begin position="237"/>
        <end position="258"/>
    </location>
</feature>
<evidence type="ECO:0000313" key="6">
    <source>
        <dbReference type="EMBL" id="WPB04374.1"/>
    </source>
</evidence>